<keyword evidence="6" id="KW-0472">Membrane</keyword>
<keyword evidence="4" id="KW-0256">Endoplasmic reticulum</keyword>
<evidence type="ECO:0000256" key="2">
    <source>
        <dbReference type="ARBA" id="ARBA00004240"/>
    </source>
</evidence>
<proteinExistence type="predicted"/>
<evidence type="ECO:0000256" key="4">
    <source>
        <dbReference type="ARBA" id="ARBA00022824"/>
    </source>
</evidence>
<gene>
    <name evidence="9" type="ORF">R1sor_021298</name>
</gene>
<feature type="domain" description="DUF676" evidence="8">
    <location>
        <begin position="56"/>
        <end position="156"/>
    </location>
</feature>
<dbReference type="PANTHER" id="PTHR48182">
    <property type="entry name" value="PROTEIN SERAC1"/>
    <property type="match status" value="1"/>
</dbReference>
<comment type="subcellular location">
    <subcellularLocation>
        <location evidence="2">Endoplasmic reticulum</location>
    </subcellularLocation>
    <subcellularLocation>
        <location evidence="3">Membrane</location>
    </subcellularLocation>
    <subcellularLocation>
        <location evidence="1">Mitochondrion</location>
    </subcellularLocation>
</comment>
<dbReference type="GO" id="GO:0005739">
    <property type="term" value="C:mitochondrion"/>
    <property type="evidence" value="ECO:0007669"/>
    <property type="project" value="UniProtKB-SubCell"/>
</dbReference>
<dbReference type="GO" id="GO:0016020">
    <property type="term" value="C:membrane"/>
    <property type="evidence" value="ECO:0007669"/>
    <property type="project" value="UniProtKB-SubCell"/>
</dbReference>
<evidence type="ECO:0000259" key="8">
    <source>
        <dbReference type="Pfam" id="PF05057"/>
    </source>
</evidence>
<evidence type="ECO:0000256" key="3">
    <source>
        <dbReference type="ARBA" id="ARBA00004370"/>
    </source>
</evidence>
<dbReference type="InterPro" id="IPR002182">
    <property type="entry name" value="NB-ARC"/>
</dbReference>
<dbReference type="PANTHER" id="PTHR48182:SF2">
    <property type="entry name" value="PROTEIN SERAC1"/>
    <property type="match status" value="1"/>
</dbReference>
<keyword evidence="10" id="KW-1185">Reference proteome</keyword>
<evidence type="ECO:0000313" key="9">
    <source>
        <dbReference type="EMBL" id="KAL3678342.1"/>
    </source>
</evidence>
<evidence type="ECO:0000256" key="6">
    <source>
        <dbReference type="ARBA" id="ARBA00023136"/>
    </source>
</evidence>
<organism evidence="9 10">
    <name type="scientific">Riccia sorocarpa</name>
    <dbReference type="NCBI Taxonomy" id="122646"/>
    <lineage>
        <taxon>Eukaryota</taxon>
        <taxon>Viridiplantae</taxon>
        <taxon>Streptophyta</taxon>
        <taxon>Embryophyta</taxon>
        <taxon>Marchantiophyta</taxon>
        <taxon>Marchantiopsida</taxon>
        <taxon>Marchantiidae</taxon>
        <taxon>Marchantiales</taxon>
        <taxon>Ricciaceae</taxon>
        <taxon>Riccia</taxon>
    </lineage>
</organism>
<dbReference type="InterPro" id="IPR027417">
    <property type="entry name" value="P-loop_NTPase"/>
</dbReference>
<dbReference type="SUPFAM" id="SSF52540">
    <property type="entry name" value="P-loop containing nucleoside triphosphate hydrolases"/>
    <property type="match status" value="1"/>
</dbReference>
<name>A0ABD3GII9_9MARC</name>
<dbReference type="AlphaFoldDB" id="A0ABD3GII9"/>
<dbReference type="InterPro" id="IPR029058">
    <property type="entry name" value="AB_hydrolase_fold"/>
</dbReference>
<dbReference type="Proteomes" id="UP001633002">
    <property type="component" value="Unassembled WGS sequence"/>
</dbReference>
<feature type="domain" description="NB-ARC" evidence="7">
    <location>
        <begin position="284"/>
        <end position="358"/>
    </location>
</feature>
<evidence type="ECO:0000259" key="7">
    <source>
        <dbReference type="Pfam" id="PF00931"/>
    </source>
</evidence>
<dbReference type="GO" id="GO:0005783">
    <property type="term" value="C:endoplasmic reticulum"/>
    <property type="evidence" value="ECO:0007669"/>
    <property type="project" value="UniProtKB-SubCell"/>
</dbReference>
<dbReference type="EMBL" id="JBJQOH010000007">
    <property type="protein sequence ID" value="KAL3678342.1"/>
    <property type="molecule type" value="Genomic_DNA"/>
</dbReference>
<accession>A0ABD3GII9</accession>
<dbReference type="SUPFAM" id="SSF53474">
    <property type="entry name" value="alpha/beta-Hydrolases"/>
    <property type="match status" value="1"/>
</dbReference>
<dbReference type="Gene3D" id="3.40.50.1820">
    <property type="entry name" value="alpha/beta hydrolase"/>
    <property type="match status" value="1"/>
</dbReference>
<dbReference type="InterPro" id="IPR052374">
    <property type="entry name" value="SERAC1"/>
</dbReference>
<comment type="caution">
    <text evidence="9">The sequence shown here is derived from an EMBL/GenBank/DDBJ whole genome shotgun (WGS) entry which is preliminary data.</text>
</comment>
<reference evidence="9 10" key="1">
    <citation type="submission" date="2024-09" db="EMBL/GenBank/DDBJ databases">
        <title>Chromosome-scale assembly of Riccia sorocarpa.</title>
        <authorList>
            <person name="Paukszto L."/>
        </authorList>
    </citation>
    <scope>NUCLEOTIDE SEQUENCE [LARGE SCALE GENOMIC DNA]</scope>
    <source>
        <strain evidence="9">LP-2024</strain>
        <tissue evidence="9">Aerial parts of the thallus</tissue>
    </source>
</reference>
<dbReference type="Gene3D" id="3.40.50.300">
    <property type="entry name" value="P-loop containing nucleotide triphosphate hydrolases"/>
    <property type="match status" value="1"/>
</dbReference>
<protein>
    <submittedName>
        <fullName evidence="9">Uncharacterized protein</fullName>
    </submittedName>
</protein>
<dbReference type="InterPro" id="IPR007751">
    <property type="entry name" value="DUF676_lipase-like"/>
</dbReference>
<sequence>MCSYRTQFLRSLDPPKADGTGNWLDTWLTECFPRARILSVAYDASLRTSFCSGRVDMYLLGESLVQSLVDLAGVGQTCPVVLVGHCLGGMVVKKIVHFAESSANEERSCRSFSFAYRTFLKHLKGAFFLSTPHLGTDVPIQSMVRQGGPLLENLKLLGAESARMNAEFAKLRSRYKWRTFGVFPANQSATTKLLPYLADTADTYSDWESVPQYISIVEEASARADMDDFSVISGVDHFTISRSSASIARLISFLGKIKKEEEEYAAQLQRSFGLHTNILDLDHRADKVIKALQLEKPETLRLALVGIDGIGKSTLAKQVVNVIRHQFEYICYVELEGVDRSRKSKQLEGLVAQNLCYPNGRRIGMDEGKHLGL</sequence>
<keyword evidence="5" id="KW-0496">Mitochondrion</keyword>
<evidence type="ECO:0000256" key="5">
    <source>
        <dbReference type="ARBA" id="ARBA00023128"/>
    </source>
</evidence>
<evidence type="ECO:0000313" key="10">
    <source>
        <dbReference type="Proteomes" id="UP001633002"/>
    </source>
</evidence>
<dbReference type="Pfam" id="PF05057">
    <property type="entry name" value="DUF676"/>
    <property type="match status" value="1"/>
</dbReference>
<evidence type="ECO:0000256" key="1">
    <source>
        <dbReference type="ARBA" id="ARBA00004173"/>
    </source>
</evidence>
<dbReference type="Pfam" id="PF00931">
    <property type="entry name" value="NB-ARC"/>
    <property type="match status" value="1"/>
</dbReference>